<sequence length="394" mass="44461">MTSDSDIISTFTPVFKRIKIVSKPAYMIGSKRKITSNNTCNVQNNFEQQNKSYAQIAINNNTNVFPNDTPYQDLGDYKEESIFHWYKGEAHKKNLKKLCFGGSDYMIGCPLEQFGHDKHNGIKFITSQLSDCASAVYNKFAKTTYFIFEEKEHAAKFLNTKYFHNGKSVELYGTIKYAEEVTIIKVPQLKFVRPKSAIRSICEMLEKHDEVKDICAKVKKESSVLLPFGIQILMVKKENAEIPNFIEIEDEIIGLFWKGCPKACNFCKKSDHWKSECPTIKAKEDLRKSKKNKSSKAKEAKPEDKADHTAEKNETTKIPGMIQPVLANEKLAIPTANKIDSPITAAKPAIIADSKNINDTAQTPTKPATDRKLTVPTDLLKDKKPTAAPKKLIL</sequence>
<feature type="region of interest" description="Disordered" evidence="1">
    <location>
        <begin position="285"/>
        <end position="321"/>
    </location>
</feature>
<feature type="region of interest" description="Disordered" evidence="1">
    <location>
        <begin position="354"/>
        <end position="394"/>
    </location>
</feature>
<dbReference type="OrthoDB" id="5554389at2759"/>
<dbReference type="EMBL" id="LSSM01003203">
    <property type="protein sequence ID" value="OMJ18696.1"/>
    <property type="molecule type" value="Genomic_DNA"/>
</dbReference>
<comment type="caution">
    <text evidence="2">The sequence shown here is derived from an EMBL/GenBank/DDBJ whole genome shotgun (WGS) entry which is preliminary data.</text>
</comment>
<name>A0A1R1XVQ7_9FUNG</name>
<evidence type="ECO:0008006" key="4">
    <source>
        <dbReference type="Google" id="ProtNLM"/>
    </source>
</evidence>
<evidence type="ECO:0000313" key="2">
    <source>
        <dbReference type="EMBL" id="OMJ18696.1"/>
    </source>
</evidence>
<evidence type="ECO:0000313" key="3">
    <source>
        <dbReference type="Proteomes" id="UP000187429"/>
    </source>
</evidence>
<feature type="compositionally biased region" description="Basic and acidic residues" evidence="1">
    <location>
        <begin position="368"/>
        <end position="385"/>
    </location>
</feature>
<feature type="compositionally biased region" description="Basic and acidic residues" evidence="1">
    <location>
        <begin position="296"/>
        <end position="315"/>
    </location>
</feature>
<proteinExistence type="predicted"/>
<dbReference type="Proteomes" id="UP000187429">
    <property type="component" value="Unassembled WGS sequence"/>
</dbReference>
<evidence type="ECO:0000256" key="1">
    <source>
        <dbReference type="SAM" id="MobiDB-lite"/>
    </source>
</evidence>
<feature type="compositionally biased region" description="Polar residues" evidence="1">
    <location>
        <begin position="355"/>
        <end position="366"/>
    </location>
</feature>
<organism evidence="2 3">
    <name type="scientific">Smittium culicis</name>
    <dbReference type="NCBI Taxonomy" id="133412"/>
    <lineage>
        <taxon>Eukaryota</taxon>
        <taxon>Fungi</taxon>
        <taxon>Fungi incertae sedis</taxon>
        <taxon>Zoopagomycota</taxon>
        <taxon>Kickxellomycotina</taxon>
        <taxon>Harpellomycetes</taxon>
        <taxon>Harpellales</taxon>
        <taxon>Legeriomycetaceae</taxon>
        <taxon>Smittium</taxon>
    </lineage>
</organism>
<reference evidence="3" key="1">
    <citation type="submission" date="2017-01" db="EMBL/GenBank/DDBJ databases">
        <authorList>
            <person name="Wang Y."/>
            <person name="White M."/>
            <person name="Kvist S."/>
            <person name="Moncalvo J.-M."/>
        </authorList>
    </citation>
    <scope>NUCLEOTIDE SEQUENCE [LARGE SCALE GENOMIC DNA]</scope>
    <source>
        <strain evidence="3">ID-206-W2</strain>
    </source>
</reference>
<keyword evidence="3" id="KW-1185">Reference proteome</keyword>
<dbReference type="AlphaFoldDB" id="A0A1R1XVQ7"/>
<gene>
    <name evidence="2" type="ORF">AYI69_g6908</name>
</gene>
<protein>
    <recommendedName>
        <fullName evidence="4">CCHC-type domain-containing protein</fullName>
    </recommendedName>
</protein>
<accession>A0A1R1XVQ7</accession>